<dbReference type="PANTHER" id="PTHR43415:SF3">
    <property type="entry name" value="GNAT-FAMILY ACETYLTRANSFERASE"/>
    <property type="match status" value="1"/>
</dbReference>
<gene>
    <name evidence="2" type="ORF">ACFQPF_03380</name>
</gene>
<name>A0ABW2NNL0_9BACL</name>
<dbReference type="GO" id="GO:0016746">
    <property type="term" value="F:acyltransferase activity"/>
    <property type="evidence" value="ECO:0007669"/>
    <property type="project" value="UniProtKB-KW"/>
</dbReference>
<keyword evidence="2" id="KW-0012">Acyltransferase</keyword>
<proteinExistence type="predicted"/>
<dbReference type="InterPro" id="IPR016181">
    <property type="entry name" value="Acyl_CoA_acyltransferase"/>
</dbReference>
<dbReference type="SUPFAM" id="SSF55729">
    <property type="entry name" value="Acyl-CoA N-acyltransferases (Nat)"/>
    <property type="match status" value="1"/>
</dbReference>
<organism evidence="2 3">
    <name type="scientific">Fictibacillus iocasae</name>
    <dbReference type="NCBI Taxonomy" id="2715437"/>
    <lineage>
        <taxon>Bacteria</taxon>
        <taxon>Bacillati</taxon>
        <taxon>Bacillota</taxon>
        <taxon>Bacilli</taxon>
        <taxon>Bacillales</taxon>
        <taxon>Fictibacillaceae</taxon>
        <taxon>Fictibacillus</taxon>
    </lineage>
</organism>
<keyword evidence="3" id="KW-1185">Reference proteome</keyword>
<accession>A0ABW2NNL0</accession>
<feature type="domain" description="N-acetyltransferase" evidence="1">
    <location>
        <begin position="15"/>
        <end position="175"/>
    </location>
</feature>
<protein>
    <submittedName>
        <fullName evidence="2">GNAT family N-acetyltransferase</fullName>
        <ecNumber evidence="2">2.3.-.-</ecNumber>
    </submittedName>
</protein>
<dbReference type="Pfam" id="PF00583">
    <property type="entry name" value="Acetyltransf_1"/>
    <property type="match status" value="1"/>
</dbReference>
<dbReference type="PROSITE" id="PS51186">
    <property type="entry name" value="GNAT"/>
    <property type="match status" value="1"/>
</dbReference>
<comment type="caution">
    <text evidence="2">The sequence shown here is derived from an EMBL/GenBank/DDBJ whole genome shotgun (WGS) entry which is preliminary data.</text>
</comment>
<evidence type="ECO:0000313" key="2">
    <source>
        <dbReference type="EMBL" id="MFC7370713.1"/>
    </source>
</evidence>
<dbReference type="EMBL" id="JBHTCP010000005">
    <property type="protein sequence ID" value="MFC7370713.1"/>
    <property type="molecule type" value="Genomic_DNA"/>
</dbReference>
<dbReference type="Gene3D" id="3.40.630.30">
    <property type="match status" value="1"/>
</dbReference>
<evidence type="ECO:0000259" key="1">
    <source>
        <dbReference type="PROSITE" id="PS51186"/>
    </source>
</evidence>
<evidence type="ECO:0000313" key="3">
    <source>
        <dbReference type="Proteomes" id="UP001596549"/>
    </source>
</evidence>
<dbReference type="CDD" id="cd04301">
    <property type="entry name" value="NAT_SF"/>
    <property type="match status" value="1"/>
</dbReference>
<dbReference type="InterPro" id="IPR000182">
    <property type="entry name" value="GNAT_dom"/>
</dbReference>
<reference evidence="3" key="1">
    <citation type="journal article" date="2019" name="Int. J. Syst. Evol. Microbiol.">
        <title>The Global Catalogue of Microorganisms (GCM) 10K type strain sequencing project: providing services to taxonomists for standard genome sequencing and annotation.</title>
        <authorList>
            <consortium name="The Broad Institute Genomics Platform"/>
            <consortium name="The Broad Institute Genome Sequencing Center for Infectious Disease"/>
            <person name="Wu L."/>
            <person name="Ma J."/>
        </authorList>
    </citation>
    <scope>NUCLEOTIDE SEQUENCE [LARGE SCALE GENOMIC DNA]</scope>
    <source>
        <strain evidence="3">NBRC 106396</strain>
    </source>
</reference>
<sequence length="175" mass="19704">MSFNYAFTAKNGKQVRLRPAQASDALDIITSVKEIVDAGEYLNKETPRSLEEEKAFILEIKKNNNMYSVIELDGRAIGICHLIKGELEMKKHTGNFRTWLSSEGQGLGISSEIMKYTIRWGSEHGLYKIWLTVFAGNEVAIKVYEKAGFVVEGIQKGQANINGSLQDEIFMAYFL</sequence>
<dbReference type="EC" id="2.3.-.-" evidence="2"/>
<dbReference type="RefSeq" id="WP_379746552.1">
    <property type="nucleotide sequence ID" value="NZ_JBHTCP010000005.1"/>
</dbReference>
<dbReference type="Proteomes" id="UP001596549">
    <property type="component" value="Unassembled WGS sequence"/>
</dbReference>
<dbReference type="PANTHER" id="PTHR43415">
    <property type="entry name" value="SPERMIDINE N(1)-ACETYLTRANSFERASE"/>
    <property type="match status" value="1"/>
</dbReference>
<keyword evidence="2" id="KW-0808">Transferase</keyword>